<evidence type="ECO:0000313" key="7">
    <source>
        <dbReference type="Proteomes" id="UP000007015"/>
    </source>
</evidence>
<evidence type="ECO:0000256" key="2">
    <source>
        <dbReference type="ARBA" id="ARBA00022821"/>
    </source>
</evidence>
<dbReference type="Gene3D" id="1.10.10.10">
    <property type="entry name" value="Winged helix-like DNA-binding domain superfamily/Winged helix DNA-binding domain"/>
    <property type="match status" value="1"/>
</dbReference>
<dbReference type="Gene3D" id="1.20.5.4130">
    <property type="match status" value="1"/>
</dbReference>
<feature type="domain" description="Disease resistance R13L4/SHOC-2-like LRR" evidence="5">
    <location>
        <begin position="779"/>
        <end position="968"/>
    </location>
</feature>
<dbReference type="Pfam" id="PF23559">
    <property type="entry name" value="WHD_DRP"/>
    <property type="match status" value="1"/>
</dbReference>
<evidence type="ECO:0000256" key="1">
    <source>
        <dbReference type="ARBA" id="ARBA00022737"/>
    </source>
</evidence>
<feature type="region of interest" description="Disordered" evidence="3">
    <location>
        <begin position="1"/>
        <end position="30"/>
    </location>
</feature>
<dbReference type="InterPro" id="IPR058922">
    <property type="entry name" value="WHD_DRP"/>
</dbReference>
<protein>
    <submittedName>
        <fullName evidence="6">Uncharacterized protein</fullName>
    </submittedName>
</protein>
<dbReference type="InterPro" id="IPR032675">
    <property type="entry name" value="LRR_dom_sf"/>
</dbReference>
<dbReference type="InterPro" id="IPR036388">
    <property type="entry name" value="WH-like_DNA-bd_sf"/>
</dbReference>
<dbReference type="HOGENOM" id="CLU_000837_7_3_1"/>
<feature type="region of interest" description="Disordered" evidence="3">
    <location>
        <begin position="1355"/>
        <end position="1387"/>
    </location>
</feature>
<dbReference type="Pfam" id="PF23598">
    <property type="entry name" value="LRR_14"/>
    <property type="match status" value="1"/>
</dbReference>
<keyword evidence="1" id="KW-0677">Repeat</keyword>
<proteinExistence type="predicted"/>
<organism evidence="6 7">
    <name type="scientific">Oryza sativa subsp. indica</name>
    <name type="common">Rice</name>
    <dbReference type="NCBI Taxonomy" id="39946"/>
    <lineage>
        <taxon>Eukaryota</taxon>
        <taxon>Viridiplantae</taxon>
        <taxon>Streptophyta</taxon>
        <taxon>Embryophyta</taxon>
        <taxon>Tracheophyta</taxon>
        <taxon>Spermatophyta</taxon>
        <taxon>Magnoliopsida</taxon>
        <taxon>Liliopsida</taxon>
        <taxon>Poales</taxon>
        <taxon>Poaceae</taxon>
        <taxon>BOP clade</taxon>
        <taxon>Oryzoideae</taxon>
        <taxon>Oryzeae</taxon>
        <taxon>Oryzinae</taxon>
        <taxon>Oryza</taxon>
        <taxon>Oryza sativa</taxon>
    </lineage>
</organism>
<gene>
    <name evidence="6" type="ORF">OsI_22720</name>
</gene>
<feature type="region of interest" description="Disordered" evidence="3">
    <location>
        <begin position="1100"/>
        <end position="1154"/>
    </location>
</feature>
<evidence type="ECO:0000256" key="3">
    <source>
        <dbReference type="SAM" id="MobiDB-lite"/>
    </source>
</evidence>
<dbReference type="STRING" id="39946.B8B135"/>
<dbReference type="InterPro" id="IPR044974">
    <property type="entry name" value="Disease_R_plants"/>
</dbReference>
<dbReference type="Gramene" id="BGIOSGA021356-TA">
    <property type="protein sequence ID" value="BGIOSGA021356-PA"/>
    <property type="gene ID" value="BGIOSGA021356"/>
</dbReference>
<dbReference type="Proteomes" id="UP000007015">
    <property type="component" value="Chromosome 6"/>
</dbReference>
<dbReference type="InterPro" id="IPR027417">
    <property type="entry name" value="P-loop_NTPase"/>
</dbReference>
<dbReference type="OMA" id="HQESNEP"/>
<dbReference type="GO" id="GO:0098542">
    <property type="term" value="P:defense response to other organism"/>
    <property type="evidence" value="ECO:0007669"/>
    <property type="project" value="TreeGrafter"/>
</dbReference>
<feature type="compositionally biased region" description="Basic and acidic residues" evidence="3">
    <location>
        <begin position="1373"/>
        <end position="1387"/>
    </location>
</feature>
<evidence type="ECO:0000259" key="4">
    <source>
        <dbReference type="Pfam" id="PF23559"/>
    </source>
</evidence>
<keyword evidence="2" id="KW-0611">Plant defense</keyword>
<dbReference type="PANTHER" id="PTHR23155:SF1062">
    <property type="entry name" value="OS11G0579400 PROTEIN"/>
    <property type="match status" value="1"/>
</dbReference>
<dbReference type="InterPro" id="IPR055414">
    <property type="entry name" value="LRR_R13L4/SHOC2-like"/>
</dbReference>
<reference evidence="6 7" key="1">
    <citation type="journal article" date="2005" name="PLoS Biol.">
        <title>The genomes of Oryza sativa: a history of duplications.</title>
        <authorList>
            <person name="Yu J."/>
            <person name="Wang J."/>
            <person name="Lin W."/>
            <person name="Li S."/>
            <person name="Li H."/>
            <person name="Zhou J."/>
            <person name="Ni P."/>
            <person name="Dong W."/>
            <person name="Hu S."/>
            <person name="Zeng C."/>
            <person name="Zhang J."/>
            <person name="Zhang Y."/>
            <person name="Li R."/>
            <person name="Xu Z."/>
            <person name="Li S."/>
            <person name="Li X."/>
            <person name="Zheng H."/>
            <person name="Cong L."/>
            <person name="Lin L."/>
            <person name="Yin J."/>
            <person name="Geng J."/>
            <person name="Li G."/>
            <person name="Shi J."/>
            <person name="Liu J."/>
            <person name="Lv H."/>
            <person name="Li J."/>
            <person name="Wang J."/>
            <person name="Deng Y."/>
            <person name="Ran L."/>
            <person name="Shi X."/>
            <person name="Wang X."/>
            <person name="Wu Q."/>
            <person name="Li C."/>
            <person name="Ren X."/>
            <person name="Wang J."/>
            <person name="Wang X."/>
            <person name="Li D."/>
            <person name="Liu D."/>
            <person name="Zhang X."/>
            <person name="Ji Z."/>
            <person name="Zhao W."/>
            <person name="Sun Y."/>
            <person name="Zhang Z."/>
            <person name="Bao J."/>
            <person name="Han Y."/>
            <person name="Dong L."/>
            <person name="Ji J."/>
            <person name="Chen P."/>
            <person name="Wu S."/>
            <person name="Liu J."/>
            <person name="Xiao Y."/>
            <person name="Bu D."/>
            <person name="Tan J."/>
            <person name="Yang L."/>
            <person name="Ye C."/>
            <person name="Zhang J."/>
            <person name="Xu J."/>
            <person name="Zhou Y."/>
            <person name="Yu Y."/>
            <person name="Zhang B."/>
            <person name="Zhuang S."/>
            <person name="Wei H."/>
            <person name="Liu B."/>
            <person name="Lei M."/>
            <person name="Yu H."/>
            <person name="Li Y."/>
            <person name="Xu H."/>
            <person name="Wei S."/>
            <person name="He X."/>
            <person name="Fang L."/>
            <person name="Zhang Z."/>
            <person name="Zhang Y."/>
            <person name="Huang X."/>
            <person name="Su Z."/>
            <person name="Tong W."/>
            <person name="Li J."/>
            <person name="Tong Z."/>
            <person name="Li S."/>
            <person name="Ye J."/>
            <person name="Wang L."/>
            <person name="Fang L."/>
            <person name="Lei T."/>
            <person name="Chen C."/>
            <person name="Chen H."/>
            <person name="Xu Z."/>
            <person name="Li H."/>
            <person name="Huang H."/>
            <person name="Zhang F."/>
            <person name="Xu H."/>
            <person name="Li N."/>
            <person name="Zhao C."/>
            <person name="Li S."/>
            <person name="Dong L."/>
            <person name="Huang Y."/>
            <person name="Li L."/>
            <person name="Xi Y."/>
            <person name="Qi Q."/>
            <person name="Li W."/>
            <person name="Zhang B."/>
            <person name="Hu W."/>
            <person name="Zhang Y."/>
            <person name="Tian X."/>
            <person name="Jiao Y."/>
            <person name="Liang X."/>
            <person name="Jin J."/>
            <person name="Gao L."/>
            <person name="Zheng W."/>
            <person name="Hao B."/>
            <person name="Liu S."/>
            <person name="Wang W."/>
            <person name="Yuan L."/>
            <person name="Cao M."/>
            <person name="McDermott J."/>
            <person name="Samudrala R."/>
            <person name="Wang J."/>
            <person name="Wong G.K."/>
            <person name="Yang H."/>
        </authorList>
    </citation>
    <scope>NUCLEOTIDE SEQUENCE [LARGE SCALE GENOMIC DNA]</scope>
    <source>
        <strain evidence="7">cv. 93-11</strain>
    </source>
</reference>
<name>B8B135_ORYSI</name>
<dbReference type="SUPFAM" id="SSF52540">
    <property type="entry name" value="P-loop containing nucleoside triphosphate hydrolases"/>
    <property type="match status" value="1"/>
</dbReference>
<dbReference type="EMBL" id="CM000131">
    <property type="protein sequence ID" value="EEC80485.1"/>
    <property type="molecule type" value="Genomic_DNA"/>
</dbReference>
<keyword evidence="7" id="KW-1185">Reference proteome</keyword>
<dbReference type="PANTHER" id="PTHR23155">
    <property type="entry name" value="DISEASE RESISTANCE PROTEIN RP"/>
    <property type="match status" value="1"/>
</dbReference>
<evidence type="ECO:0000313" key="6">
    <source>
        <dbReference type="EMBL" id="EEC80485.1"/>
    </source>
</evidence>
<sequence>MAASGTTIRLPMGKSNIDSDDGDEGSHGWGREQKKATCVDKHPLIKAVAGQGVATEISWQRQCERTLEGCVNTRLKHRKKAITKITPKEELPKGFARWTPFGEVASSAAQQQALCLLQWLSSRLAPGARCWASSGTRPSCVGHDVTWNSSRRRWRAFLEHLARTAPPDGSHDEQVQTWMKQVRYLAHDYSNCIDHYLQRGDPAIHRARGGLRGYFWWAYWFVLEKVAQHKAAARLCLTKAGVQFKHTVRINLPSVHYPSDYLGPNEVLCYILRVCTIQKDNKDPNYVDNGIVRFKAWRQREQMIRIVSNKFEEHVPRRIQQRGGSTETQEKTGGGKTTEEAVDTECSLVLQTDKPLCVLYLALLSEEKWKQAKDVLALEEQTLINNTAKEFKQHMEGDMKTPTIKLLDTQYQAILWEVFLTSNPEEATTAASATSNRRAAPATLGDDQIKEIMEQIKGIIHLVKQDILEEIQAIKSHGPREQKLGHDQVVSAIQDAKNKITQIGLKIKEQMIIKGMIDRINLYLKDGDTLFIIVEDENRRHELKWEDIMNALELLKCAKGSAVIVTTKNTQKASEFCYPPSEPITYSLVGLYHDIVLKLTQQLVNNEDDNNNSQILRDILDKCHPHEFCMKMFARALYANPNRSNKELGRLRDTLQISENSLDTKAKKIFKFSYRDLHREHKTCLLYLAIFPQGTNIRRSTLIARWLTEGLITKEDWPTAVRHAERCFDALIDRCLVSPGDISAKGEFKSCMVGDLIHGGLRLRASDSIDMFVKKLHNYSSQLSLLKLLDLQGCQCFDKSSYLKAICNNIALLKYLSLRRTNITHLPSEINNLHDLEILDIRQTKVPEKETKLVLLLKLRRLLAGYTDPSPSFNDKGTNNRTFSCVRIPSKIEKMENMEVLSNVTASWYGYELKDIRKLWQLRKLGVVIKDKDRHLQNLFQAVGDLNECLQSISITISDTRSETTSKDSKILSDELYNRLIHPPKLLESVSINGSTNLRILSLLAKVSGSDNDAYNDPSLTFKKEMFEHLKCLLVDGDNLKCMTDIIFEEGAAVELEKIVLSSTNVRSLRGVGRLPMLKELELKGNKSLFSFHGGVPLSGDGGAHQESNEPVSHSKDGAAPQKNNDVHVSPSEDGAAPHTSTDGQVPPSAEGPAPQIKTEVKITFKKGEFQQLKYFLFEDSKIVDIIIENGAVPELERIILLLTRKESQLTVSGSRAKLKEIEVKGDKSILLSLLKNANKIEKVILCDTSLNRDEAGRLAKKQNICCLHCKTLRERDDDTSSEDHILLNSRSLKVPKQIKKEEKIIFNKGSAPNLEKIIWSRPSFAELEPLPGIGNVEKLKELDLDCDNVPKQVKKDIRAHKNKPVLTPKKPQRQDQALKEEHGDESWLRRGCARYFSKEDQQ</sequence>
<evidence type="ECO:0000259" key="5">
    <source>
        <dbReference type="Pfam" id="PF23598"/>
    </source>
</evidence>
<dbReference type="SUPFAM" id="SSF52058">
    <property type="entry name" value="L domain-like"/>
    <property type="match status" value="1"/>
</dbReference>
<dbReference type="Gene3D" id="3.80.10.10">
    <property type="entry name" value="Ribonuclease Inhibitor"/>
    <property type="match status" value="1"/>
</dbReference>
<feature type="domain" description="Disease resistance protein winged helix" evidence="4">
    <location>
        <begin position="690"/>
        <end position="758"/>
    </location>
</feature>
<accession>B8B135</accession>
<feature type="region of interest" description="Disordered" evidence="3">
    <location>
        <begin position="317"/>
        <end position="338"/>
    </location>
</feature>